<protein>
    <submittedName>
        <fullName evidence="9">PLP-dependent aminotransferase family protein</fullName>
    </submittedName>
</protein>
<dbReference type="InterPro" id="IPR004839">
    <property type="entry name" value="Aminotransferase_I/II_large"/>
</dbReference>
<dbReference type="PANTHER" id="PTHR46577">
    <property type="entry name" value="HTH-TYPE TRANSCRIPTIONAL REGULATORY PROTEIN GABR"/>
    <property type="match status" value="1"/>
</dbReference>
<evidence type="ECO:0000256" key="1">
    <source>
        <dbReference type="ARBA" id="ARBA00001933"/>
    </source>
</evidence>
<dbReference type="Pfam" id="PF00155">
    <property type="entry name" value="Aminotran_1_2"/>
    <property type="match status" value="1"/>
</dbReference>
<evidence type="ECO:0000313" key="9">
    <source>
        <dbReference type="EMBL" id="MFC4101968.1"/>
    </source>
</evidence>
<keyword evidence="6" id="KW-0238">DNA-binding</keyword>
<proteinExistence type="inferred from homology"/>
<dbReference type="GO" id="GO:0008483">
    <property type="term" value="F:transaminase activity"/>
    <property type="evidence" value="ECO:0007669"/>
    <property type="project" value="UniProtKB-KW"/>
</dbReference>
<evidence type="ECO:0000313" key="10">
    <source>
        <dbReference type="Proteomes" id="UP001595715"/>
    </source>
</evidence>
<comment type="similarity">
    <text evidence="2">In the C-terminal section; belongs to the class-I pyridoxal-phosphate-dependent aminotransferase family.</text>
</comment>
<dbReference type="InterPro" id="IPR051446">
    <property type="entry name" value="HTH_trans_reg/aminotransferase"/>
</dbReference>
<dbReference type="Gene3D" id="3.40.640.10">
    <property type="entry name" value="Type I PLP-dependent aspartate aminotransferase-like (Major domain)"/>
    <property type="match status" value="1"/>
</dbReference>
<evidence type="ECO:0000256" key="2">
    <source>
        <dbReference type="ARBA" id="ARBA00005384"/>
    </source>
</evidence>
<comment type="cofactor">
    <cofactor evidence="1">
        <name>pyridoxal 5'-phosphate</name>
        <dbReference type="ChEBI" id="CHEBI:597326"/>
    </cofactor>
</comment>
<accession>A0ABV8K7F8</accession>
<keyword evidence="10" id="KW-1185">Reference proteome</keyword>
<dbReference type="Pfam" id="PF00392">
    <property type="entry name" value="GntR"/>
    <property type="match status" value="1"/>
</dbReference>
<dbReference type="RefSeq" id="WP_377720556.1">
    <property type="nucleotide sequence ID" value="NZ_JBHSAM010000028.1"/>
</dbReference>
<name>A0ABV8K7F8_9BACL</name>
<keyword evidence="4" id="KW-0663">Pyridoxal phosphate</keyword>
<dbReference type="SMART" id="SM00345">
    <property type="entry name" value="HTH_GNTR"/>
    <property type="match status" value="1"/>
</dbReference>
<comment type="caution">
    <text evidence="9">The sequence shown here is derived from an EMBL/GenBank/DDBJ whole genome shotgun (WGS) entry which is preliminary data.</text>
</comment>
<keyword evidence="3 9" id="KW-0032">Aminotransferase</keyword>
<dbReference type="Gene3D" id="1.10.10.10">
    <property type="entry name" value="Winged helix-like DNA-binding domain superfamily/Winged helix DNA-binding domain"/>
    <property type="match status" value="1"/>
</dbReference>
<dbReference type="SUPFAM" id="SSF53383">
    <property type="entry name" value="PLP-dependent transferases"/>
    <property type="match status" value="1"/>
</dbReference>
<evidence type="ECO:0000256" key="6">
    <source>
        <dbReference type="ARBA" id="ARBA00023125"/>
    </source>
</evidence>
<dbReference type="InterPro" id="IPR036388">
    <property type="entry name" value="WH-like_DNA-bd_sf"/>
</dbReference>
<dbReference type="Gene3D" id="3.90.1150.10">
    <property type="entry name" value="Aspartate Aminotransferase, domain 1"/>
    <property type="match status" value="1"/>
</dbReference>
<organism evidence="9 10">
    <name type="scientific">Paenibacillus xanthanilyticus</name>
    <dbReference type="NCBI Taxonomy" id="1783531"/>
    <lineage>
        <taxon>Bacteria</taxon>
        <taxon>Bacillati</taxon>
        <taxon>Bacillota</taxon>
        <taxon>Bacilli</taxon>
        <taxon>Bacillales</taxon>
        <taxon>Paenibacillaceae</taxon>
        <taxon>Paenibacillus</taxon>
    </lineage>
</organism>
<evidence type="ECO:0000256" key="7">
    <source>
        <dbReference type="ARBA" id="ARBA00023163"/>
    </source>
</evidence>
<keyword evidence="7" id="KW-0804">Transcription</keyword>
<reference evidence="10" key="1">
    <citation type="journal article" date="2019" name="Int. J. Syst. Evol. Microbiol.">
        <title>The Global Catalogue of Microorganisms (GCM) 10K type strain sequencing project: providing services to taxonomists for standard genome sequencing and annotation.</title>
        <authorList>
            <consortium name="The Broad Institute Genomics Platform"/>
            <consortium name="The Broad Institute Genome Sequencing Center for Infectious Disease"/>
            <person name="Wu L."/>
            <person name="Ma J."/>
        </authorList>
    </citation>
    <scope>NUCLEOTIDE SEQUENCE [LARGE SCALE GENOMIC DNA]</scope>
    <source>
        <strain evidence="10">IBRC-M 10987</strain>
    </source>
</reference>
<dbReference type="SUPFAM" id="SSF46785">
    <property type="entry name" value="Winged helix' DNA-binding domain"/>
    <property type="match status" value="1"/>
</dbReference>
<dbReference type="Proteomes" id="UP001595715">
    <property type="component" value="Unassembled WGS sequence"/>
</dbReference>
<dbReference type="InterPro" id="IPR015421">
    <property type="entry name" value="PyrdxlP-dep_Trfase_major"/>
</dbReference>
<dbReference type="PRINTS" id="PR00035">
    <property type="entry name" value="HTHGNTR"/>
</dbReference>
<dbReference type="CDD" id="cd07377">
    <property type="entry name" value="WHTH_GntR"/>
    <property type="match status" value="1"/>
</dbReference>
<dbReference type="InterPro" id="IPR015422">
    <property type="entry name" value="PyrdxlP-dep_Trfase_small"/>
</dbReference>
<evidence type="ECO:0000259" key="8">
    <source>
        <dbReference type="PROSITE" id="PS50949"/>
    </source>
</evidence>
<evidence type="ECO:0000256" key="3">
    <source>
        <dbReference type="ARBA" id="ARBA00022576"/>
    </source>
</evidence>
<keyword evidence="3 9" id="KW-0808">Transferase</keyword>
<dbReference type="InterPro" id="IPR036390">
    <property type="entry name" value="WH_DNA-bd_sf"/>
</dbReference>
<dbReference type="InterPro" id="IPR015424">
    <property type="entry name" value="PyrdxlP-dep_Trfase"/>
</dbReference>
<feature type="domain" description="HTH gntR-type" evidence="8">
    <location>
        <begin position="15"/>
        <end position="83"/>
    </location>
</feature>
<dbReference type="CDD" id="cd00609">
    <property type="entry name" value="AAT_like"/>
    <property type="match status" value="1"/>
</dbReference>
<dbReference type="InterPro" id="IPR000524">
    <property type="entry name" value="Tscrpt_reg_HTH_GntR"/>
</dbReference>
<dbReference type="PANTHER" id="PTHR46577:SF2">
    <property type="entry name" value="TRANSCRIPTIONAL REGULATORY PROTEIN"/>
    <property type="match status" value="1"/>
</dbReference>
<gene>
    <name evidence="9" type="ORF">ACFOZ8_20155</name>
</gene>
<sequence>MTSIGSMRGEAAVSQRTTKSVYEAIVRGIQTGRWLPGGKLPSVREMGELMQVNRLTALKAYRQLAEEGLVEAKYKSGYYVHKHDSKAGVSPQEEQWDYPARSLYVNRSRLSDIHRQQVDFQMSEALIDPNLLPNAYLSNYVKQVFDLYPRVLSTYSTVLGDAELREELAGFFMAQHGISVRPDELLITTGSQQAIDLVSRALAKPGDKALIERPTYSPAIDAFQQQGITLLPVAITPEGYDLDEVERLMKAERPRLFYMNPTFQNPTGYTVPAEQRKRLVELAERYQCLLVEDDVYHDIYFGSPPPPPLFFYDTEGYVLYIRSFSKYVAPGLRISVLAARPALMDAIAPVKALSDNGTPLLNQKIFQHYFFSKRLQEHVAKLRTALELRKAVMENQLSHTGWEWASPDGGLNLWVRLPDDIPVEELLRRALSQSIAFVPGSICDPLGGMNDRIRLSYSYLNETNLAEGIRRLIAIAEEIRAEH</sequence>
<evidence type="ECO:0000256" key="4">
    <source>
        <dbReference type="ARBA" id="ARBA00022898"/>
    </source>
</evidence>
<evidence type="ECO:0000256" key="5">
    <source>
        <dbReference type="ARBA" id="ARBA00023015"/>
    </source>
</evidence>
<keyword evidence="5" id="KW-0805">Transcription regulation</keyword>
<dbReference type="EMBL" id="JBHSAM010000028">
    <property type="protein sequence ID" value="MFC4101968.1"/>
    <property type="molecule type" value="Genomic_DNA"/>
</dbReference>
<dbReference type="PROSITE" id="PS50949">
    <property type="entry name" value="HTH_GNTR"/>
    <property type="match status" value="1"/>
</dbReference>